<protein>
    <submittedName>
        <fullName evidence="2">Uncharacterized protein</fullName>
    </submittedName>
</protein>
<feature type="region of interest" description="Disordered" evidence="1">
    <location>
        <begin position="31"/>
        <end position="57"/>
    </location>
</feature>
<evidence type="ECO:0000313" key="2">
    <source>
        <dbReference type="EMBL" id="KAE9223629.1"/>
    </source>
</evidence>
<comment type="caution">
    <text evidence="2">The sequence shown here is derived from an EMBL/GenBank/DDBJ whole genome shotgun (WGS) entry which is preliminary data.</text>
</comment>
<dbReference type="EMBL" id="QXGC01000713">
    <property type="protein sequence ID" value="KAE9223629.1"/>
    <property type="molecule type" value="Genomic_DNA"/>
</dbReference>
<evidence type="ECO:0000313" key="3">
    <source>
        <dbReference type="Proteomes" id="UP000476176"/>
    </source>
</evidence>
<evidence type="ECO:0000256" key="1">
    <source>
        <dbReference type="SAM" id="MobiDB-lite"/>
    </source>
</evidence>
<name>A0A6G0NV15_9STRA</name>
<sequence length="134" mass="14613">MVVVETTDGSTEATNGMVTVNDGMAMGTHEVSSSTMLAPTASRKSTKNAGEPATRRSARIRERMERHAHWATADPCWMSNNFDDYDTGDPHRRHHGRAGCKCSGGVKDNDYGDYWRFGDVAYGSSSGYTSPTSK</sequence>
<dbReference type="AlphaFoldDB" id="A0A6G0NV15"/>
<gene>
    <name evidence="2" type="ORF">PF004_g12466</name>
</gene>
<proteinExistence type="predicted"/>
<dbReference type="Proteomes" id="UP000476176">
    <property type="component" value="Unassembled WGS sequence"/>
</dbReference>
<accession>A0A6G0NV15</accession>
<organism evidence="2 3">
    <name type="scientific">Phytophthora fragariae</name>
    <dbReference type="NCBI Taxonomy" id="53985"/>
    <lineage>
        <taxon>Eukaryota</taxon>
        <taxon>Sar</taxon>
        <taxon>Stramenopiles</taxon>
        <taxon>Oomycota</taxon>
        <taxon>Peronosporomycetes</taxon>
        <taxon>Peronosporales</taxon>
        <taxon>Peronosporaceae</taxon>
        <taxon>Phytophthora</taxon>
    </lineage>
</organism>
<reference evidence="2 3" key="1">
    <citation type="submission" date="2018-09" db="EMBL/GenBank/DDBJ databases">
        <title>Genomic investigation of the strawberry pathogen Phytophthora fragariae indicates pathogenicity is determined by transcriptional variation in three key races.</title>
        <authorList>
            <person name="Adams T.M."/>
            <person name="Armitage A.D."/>
            <person name="Sobczyk M.K."/>
            <person name="Bates H.J."/>
            <person name="Dunwell J.M."/>
            <person name="Nellist C.F."/>
            <person name="Harrison R.J."/>
        </authorList>
    </citation>
    <scope>NUCLEOTIDE SEQUENCE [LARGE SCALE GENOMIC DNA]</scope>
    <source>
        <strain evidence="2 3">BC-23</strain>
    </source>
</reference>